<gene>
    <name evidence="2" type="ORF">SAMN05216575_104197</name>
</gene>
<evidence type="ECO:0000313" key="3">
    <source>
        <dbReference type="Proteomes" id="UP000182413"/>
    </source>
</evidence>
<accession>A0A1G7GC07</accession>
<dbReference type="InterPro" id="IPR007410">
    <property type="entry name" value="LpqE-like"/>
</dbReference>
<dbReference type="AlphaFoldDB" id="A0A1G7GC07"/>
<feature type="chain" id="PRO_5010205044" description="Copper(I)-binding protein" evidence="1">
    <location>
        <begin position="34"/>
        <end position="176"/>
    </location>
</feature>
<feature type="signal peptide" evidence="1">
    <location>
        <begin position="1"/>
        <end position="33"/>
    </location>
</feature>
<sequence length="176" mass="19380">MILNDTNPETTRMNLRKTLLGLVLILPAMLAQAHEYEVGQLHIDHPWSREMPPVAPTAAAYFVVHNKGSEADRLLAVSTPVAGKAELHEHVHADGVMKMQQVQDVAIPAGGEVKFEPMGYHVMLFDLKQQAKDGERFPLTLTFEKAGKVEVDVAVQQDAPAGHDHGDAHDHGKHQH</sequence>
<proteinExistence type="predicted"/>
<protein>
    <recommendedName>
        <fullName evidence="4">Copper(I)-binding protein</fullName>
    </recommendedName>
</protein>
<dbReference type="SUPFAM" id="SSF110087">
    <property type="entry name" value="DR1885-like metal-binding protein"/>
    <property type="match status" value="1"/>
</dbReference>
<name>A0A1G7GC07_9GAMM</name>
<dbReference type="InterPro" id="IPR036182">
    <property type="entry name" value="PCuAC_sf"/>
</dbReference>
<evidence type="ECO:0000313" key="2">
    <source>
        <dbReference type="EMBL" id="SDE85656.1"/>
    </source>
</evidence>
<reference evidence="2 3" key="1">
    <citation type="submission" date="2016-10" db="EMBL/GenBank/DDBJ databases">
        <authorList>
            <person name="de Groot N.N."/>
        </authorList>
    </citation>
    <scope>NUCLEOTIDE SEQUENCE [LARGE SCALE GENOMIC DNA]</scope>
    <source>
        <strain evidence="2 3">JCM 10630</strain>
    </source>
</reference>
<dbReference type="PANTHER" id="PTHR36302:SF1">
    <property type="entry name" value="COPPER CHAPERONE PCU(A)C"/>
    <property type="match status" value="1"/>
</dbReference>
<dbReference type="EMBL" id="FNAE01000004">
    <property type="protein sequence ID" value="SDE85656.1"/>
    <property type="molecule type" value="Genomic_DNA"/>
</dbReference>
<dbReference type="Pfam" id="PF04314">
    <property type="entry name" value="PCuAC"/>
    <property type="match status" value="1"/>
</dbReference>
<dbReference type="InterPro" id="IPR058248">
    <property type="entry name" value="Lxx211020-like"/>
</dbReference>
<organism evidence="2 3">
    <name type="scientific">Ectopseudomonas alcaliphila</name>
    <dbReference type="NCBI Taxonomy" id="101564"/>
    <lineage>
        <taxon>Bacteria</taxon>
        <taxon>Pseudomonadati</taxon>
        <taxon>Pseudomonadota</taxon>
        <taxon>Gammaproteobacteria</taxon>
        <taxon>Pseudomonadales</taxon>
        <taxon>Pseudomonadaceae</taxon>
        <taxon>Ectopseudomonas</taxon>
    </lineage>
</organism>
<keyword evidence="1" id="KW-0732">Signal</keyword>
<evidence type="ECO:0008006" key="4">
    <source>
        <dbReference type="Google" id="ProtNLM"/>
    </source>
</evidence>
<dbReference type="PANTHER" id="PTHR36302">
    <property type="entry name" value="BLR7088 PROTEIN"/>
    <property type="match status" value="1"/>
</dbReference>
<dbReference type="Gene3D" id="2.60.40.1890">
    <property type="entry name" value="PCu(A)C copper chaperone"/>
    <property type="match status" value="1"/>
</dbReference>
<dbReference type="OrthoDB" id="9796962at2"/>
<evidence type="ECO:0000256" key="1">
    <source>
        <dbReference type="SAM" id="SignalP"/>
    </source>
</evidence>
<dbReference type="Proteomes" id="UP000182413">
    <property type="component" value="Unassembled WGS sequence"/>
</dbReference>